<name>A0A0E9NF80_SAICN</name>
<evidence type="ECO:0000256" key="3">
    <source>
        <dbReference type="ARBA" id="ARBA00004569"/>
    </source>
</evidence>
<keyword evidence="10" id="KW-0408">Iron</keyword>
<dbReference type="Pfam" id="PF00173">
    <property type="entry name" value="Cyt-b5"/>
    <property type="match status" value="1"/>
</dbReference>
<evidence type="ECO:0000259" key="18">
    <source>
        <dbReference type="PROSITE" id="PS50255"/>
    </source>
</evidence>
<comment type="caution">
    <text evidence="20">The sequence shown here is derived from an EMBL/GenBank/DDBJ whole genome shotgun (WGS) entry which is preliminary data.</text>
</comment>
<keyword evidence="21" id="KW-1185">Reference proteome</keyword>
<feature type="domain" description="FMN hydroxy acid dehydrogenase" evidence="19">
    <location>
        <begin position="171"/>
        <end position="559"/>
    </location>
</feature>
<evidence type="ECO:0000256" key="16">
    <source>
        <dbReference type="ARBA" id="ARBA00068515"/>
    </source>
</evidence>
<comment type="similarity">
    <text evidence="13">In the C-terminal section; belongs to the FMN-dependent alpha-hydroxy acid dehydrogenase family.</text>
</comment>
<dbReference type="SMART" id="SM01117">
    <property type="entry name" value="Cyt-b5"/>
    <property type="match status" value="1"/>
</dbReference>
<proteinExistence type="inferred from homology"/>
<dbReference type="InterPro" id="IPR037396">
    <property type="entry name" value="FMN_HAD"/>
</dbReference>
<evidence type="ECO:0000256" key="6">
    <source>
        <dbReference type="ARBA" id="ARBA00022630"/>
    </source>
</evidence>
<feature type="compositionally biased region" description="Low complexity" evidence="17">
    <location>
        <begin position="363"/>
        <end position="376"/>
    </location>
</feature>
<evidence type="ECO:0000256" key="1">
    <source>
        <dbReference type="ARBA" id="ARBA00001917"/>
    </source>
</evidence>
<dbReference type="GO" id="GO:0004460">
    <property type="term" value="F:L-lactate dehydrogenase (cytochrome) activity"/>
    <property type="evidence" value="ECO:0007669"/>
    <property type="project" value="UniProtKB-EC"/>
</dbReference>
<reference evidence="20 21" key="2">
    <citation type="journal article" date="2014" name="J. Gen. Appl. Microbiol.">
        <title>The early diverging ascomycetous budding yeast Saitoella complicata has three histone deacetylases belonging to the Clr6, Hos2, and Rpd3 lineages.</title>
        <authorList>
            <person name="Nishida H."/>
            <person name="Matsumoto T."/>
            <person name="Kondo S."/>
            <person name="Hamamoto M."/>
            <person name="Yoshikawa H."/>
        </authorList>
    </citation>
    <scope>NUCLEOTIDE SEQUENCE [LARGE SCALE GENOMIC DNA]</scope>
    <source>
        <strain evidence="20 21">NRRL Y-17804</strain>
    </source>
</reference>
<dbReference type="EMBL" id="BACD03000015">
    <property type="protein sequence ID" value="GAO48468.1"/>
    <property type="molecule type" value="Genomic_DNA"/>
</dbReference>
<dbReference type="FunFam" id="3.10.120.10:FF:000012">
    <property type="entry name" value="Mitochondrial cytochrome b2, putative"/>
    <property type="match status" value="1"/>
</dbReference>
<evidence type="ECO:0000256" key="8">
    <source>
        <dbReference type="ARBA" id="ARBA00022723"/>
    </source>
</evidence>
<evidence type="ECO:0000256" key="7">
    <source>
        <dbReference type="ARBA" id="ARBA00022643"/>
    </source>
</evidence>
<reference evidence="20 21" key="3">
    <citation type="journal article" date="2015" name="Genome Announc.">
        <title>Draft Genome Sequence of the Archiascomycetous Yeast Saitoella complicata.</title>
        <authorList>
            <person name="Yamauchi K."/>
            <person name="Kondo S."/>
            <person name="Hamamoto M."/>
            <person name="Takahashi Y."/>
            <person name="Ogura Y."/>
            <person name="Hayashi T."/>
            <person name="Nishida H."/>
        </authorList>
    </citation>
    <scope>NUCLEOTIDE SEQUENCE [LARGE SCALE GENOMIC DNA]</scope>
    <source>
        <strain evidence="20 21">NRRL Y-17804</strain>
    </source>
</reference>
<dbReference type="GO" id="GO:0020037">
    <property type="term" value="F:heme binding"/>
    <property type="evidence" value="ECO:0007669"/>
    <property type="project" value="InterPro"/>
</dbReference>
<comment type="subunit">
    <text evidence="4">Homotetramer.</text>
</comment>
<dbReference type="InterPro" id="IPR013785">
    <property type="entry name" value="Aldolase_TIM"/>
</dbReference>
<dbReference type="PROSITE" id="PS00557">
    <property type="entry name" value="FMN_HYDROXY_ACID_DH_1"/>
    <property type="match status" value="1"/>
</dbReference>
<keyword evidence="8" id="KW-0479">Metal-binding</keyword>
<dbReference type="Pfam" id="PF01070">
    <property type="entry name" value="FMN_dh"/>
    <property type="match status" value="1"/>
</dbReference>
<evidence type="ECO:0000313" key="20">
    <source>
        <dbReference type="EMBL" id="GAO48468.1"/>
    </source>
</evidence>
<evidence type="ECO:0000256" key="11">
    <source>
        <dbReference type="ARBA" id="ARBA00023128"/>
    </source>
</evidence>
<evidence type="ECO:0000256" key="4">
    <source>
        <dbReference type="ARBA" id="ARBA00011881"/>
    </source>
</evidence>
<dbReference type="InterPro" id="IPR008259">
    <property type="entry name" value="FMN_hydac_DH_AS"/>
</dbReference>
<evidence type="ECO:0000256" key="13">
    <source>
        <dbReference type="ARBA" id="ARBA00061137"/>
    </source>
</evidence>
<comment type="subcellular location">
    <subcellularLocation>
        <location evidence="3">Mitochondrion intermembrane space</location>
    </subcellularLocation>
</comment>
<dbReference type="STRING" id="698492.A0A0E9NF80"/>
<evidence type="ECO:0000256" key="17">
    <source>
        <dbReference type="SAM" id="MobiDB-lite"/>
    </source>
</evidence>
<evidence type="ECO:0000256" key="9">
    <source>
        <dbReference type="ARBA" id="ARBA00023002"/>
    </source>
</evidence>
<feature type="region of interest" description="Disordered" evidence="17">
    <location>
        <begin position="359"/>
        <end position="390"/>
    </location>
</feature>
<evidence type="ECO:0000313" key="21">
    <source>
        <dbReference type="Proteomes" id="UP000033140"/>
    </source>
</evidence>
<dbReference type="InterPro" id="IPR000262">
    <property type="entry name" value="FMN-dep_DH"/>
</dbReference>
<evidence type="ECO:0000256" key="2">
    <source>
        <dbReference type="ARBA" id="ARBA00001970"/>
    </source>
</evidence>
<evidence type="ECO:0000256" key="10">
    <source>
        <dbReference type="ARBA" id="ARBA00023004"/>
    </source>
</evidence>
<dbReference type="PRINTS" id="PR00363">
    <property type="entry name" value="CYTOCHROMEB5"/>
</dbReference>
<dbReference type="CDD" id="cd02922">
    <property type="entry name" value="FCB2_FMN"/>
    <property type="match status" value="1"/>
</dbReference>
<sequence length="582" mass="63758">MAIATHLAIFDCDLLIFRTLSLSGSFRVPECIEPKLRFMQFPAPTFEFANPATSTPIWISTPTPPQTNMLDAKEVAKHNNKESCWVIISGNAYDVTDFLPDHPGGANIILRYAGRDATEEYDPIHPPGTIEESLPKEKHLGPVDPETIVAVVKPPSRAEQTAKEKAERQRKPLSQCINLHDFEEIASQFLSTKAWAYYSSSAEDTFTHTLNQQSFSKILFRPRVMRNVEHVSLSTRFLGSETALPFFVAPAAMARLGHPDGELCITRGCGRTGLIQGVSANASVAFDTIANSKITPDQTLWYQLYVNRDVSKSKTLLKSVAAAGYKAILLTVDTAIPGKREADERAKVAVEMDDDVQLTTGFQQGPDQPQGQGAADLPQGAPSNTSAKPKPQLSVAAAISTYQSPNVSWADLEWIRESTANLPIMLKGVQTVEDAVLAVEYGIRGIILSNHGGRQLDYAPTGLHTLLEIRKHAPWVLEKIEVYLDGGVRRGTDIIKALCLGARGVALGRPFLYALSAWGTDGVLRAIEILTEEMNIAMRLIGVTKLSELGPHLVNTKMLDQAIVDDVVLPNMEGIKRWTSKL</sequence>
<dbReference type="Proteomes" id="UP000033140">
    <property type="component" value="Unassembled WGS sequence"/>
</dbReference>
<dbReference type="Gene3D" id="3.20.20.70">
    <property type="entry name" value="Aldolase class I"/>
    <property type="match status" value="1"/>
</dbReference>
<comment type="cofactor">
    <cofactor evidence="2">
        <name>heme b</name>
        <dbReference type="ChEBI" id="CHEBI:60344"/>
    </cofactor>
</comment>
<accession>A0A0E9NF80</accession>
<dbReference type="InterPro" id="IPR037458">
    <property type="entry name" value="L-MDH/L-LDH_FMN-bd"/>
</dbReference>
<dbReference type="AlphaFoldDB" id="A0A0E9NF80"/>
<reference evidence="20 21" key="1">
    <citation type="journal article" date="2011" name="J. Gen. Appl. Microbiol.">
        <title>Draft genome sequencing of the enigmatic yeast Saitoella complicata.</title>
        <authorList>
            <person name="Nishida H."/>
            <person name="Hamamoto M."/>
            <person name="Sugiyama J."/>
        </authorList>
    </citation>
    <scope>NUCLEOTIDE SEQUENCE [LARGE SCALE GENOMIC DNA]</scope>
    <source>
        <strain evidence="20 21">NRRL Y-17804</strain>
    </source>
</reference>
<evidence type="ECO:0000256" key="12">
    <source>
        <dbReference type="ARBA" id="ARBA00052399"/>
    </source>
</evidence>
<dbReference type="InterPro" id="IPR018506">
    <property type="entry name" value="Cyt_B5_heme-BS"/>
</dbReference>
<keyword evidence="5" id="KW-0349">Heme</keyword>
<dbReference type="PROSITE" id="PS00191">
    <property type="entry name" value="CYTOCHROME_B5_1"/>
    <property type="match status" value="1"/>
</dbReference>
<protein>
    <recommendedName>
        <fullName evidence="16">L-lactate dehydrogenase (cytochrome)</fullName>
        <ecNumber evidence="15">1.1.2.3</ecNumber>
    </recommendedName>
</protein>
<evidence type="ECO:0000256" key="15">
    <source>
        <dbReference type="ARBA" id="ARBA00066458"/>
    </source>
</evidence>
<dbReference type="OMA" id="WSYVAGG"/>
<dbReference type="FunFam" id="3.20.20.70:FF:000062">
    <property type="entry name" value="Cytochrome b2, mitochondrial, putative"/>
    <property type="match status" value="1"/>
</dbReference>
<dbReference type="EC" id="1.1.2.3" evidence="15"/>
<dbReference type="InterPro" id="IPR036400">
    <property type="entry name" value="Cyt_B5-like_heme/steroid_sf"/>
</dbReference>
<gene>
    <name evidence="20" type="ORF">G7K_2641-t1</name>
</gene>
<dbReference type="PANTHER" id="PTHR10578">
    <property type="entry name" value="S -2-HYDROXY-ACID OXIDASE-RELATED"/>
    <property type="match status" value="1"/>
</dbReference>
<comment type="catalytic activity">
    <reaction evidence="12">
        <text>(S)-lactate + 2 Fe(III)-[cytochrome c] = 2 Fe(II)-[cytochrome c] + pyruvate + 2 H(+)</text>
        <dbReference type="Rhea" id="RHEA:19909"/>
        <dbReference type="Rhea" id="RHEA-COMP:10350"/>
        <dbReference type="Rhea" id="RHEA-COMP:14399"/>
        <dbReference type="ChEBI" id="CHEBI:15361"/>
        <dbReference type="ChEBI" id="CHEBI:15378"/>
        <dbReference type="ChEBI" id="CHEBI:16651"/>
        <dbReference type="ChEBI" id="CHEBI:29033"/>
        <dbReference type="ChEBI" id="CHEBI:29034"/>
        <dbReference type="EC" id="1.1.2.3"/>
    </reaction>
    <physiologicalReaction direction="left-to-right" evidence="12">
        <dbReference type="Rhea" id="RHEA:19910"/>
    </physiologicalReaction>
</comment>
<comment type="cofactor">
    <cofactor evidence="1">
        <name>FMN</name>
        <dbReference type="ChEBI" id="CHEBI:58210"/>
    </cofactor>
</comment>
<evidence type="ECO:0000256" key="5">
    <source>
        <dbReference type="ARBA" id="ARBA00022617"/>
    </source>
</evidence>
<feature type="domain" description="Cytochrome b5 heme-binding" evidence="18">
    <location>
        <begin position="67"/>
        <end position="144"/>
    </location>
</feature>
<dbReference type="GO" id="GO:0046872">
    <property type="term" value="F:metal ion binding"/>
    <property type="evidence" value="ECO:0007669"/>
    <property type="project" value="UniProtKB-KW"/>
</dbReference>
<dbReference type="PANTHER" id="PTHR10578:SF104">
    <property type="entry name" value="CYTOCHROME B2, MITOCHONDRIAL-RELATED"/>
    <property type="match status" value="1"/>
</dbReference>
<evidence type="ECO:0000259" key="19">
    <source>
        <dbReference type="PROSITE" id="PS51349"/>
    </source>
</evidence>
<evidence type="ECO:0000256" key="14">
    <source>
        <dbReference type="ARBA" id="ARBA00061589"/>
    </source>
</evidence>
<dbReference type="GO" id="GO:0005758">
    <property type="term" value="C:mitochondrial intermembrane space"/>
    <property type="evidence" value="ECO:0007669"/>
    <property type="project" value="UniProtKB-SubCell"/>
</dbReference>
<dbReference type="PROSITE" id="PS50255">
    <property type="entry name" value="CYTOCHROME_B5_2"/>
    <property type="match status" value="1"/>
</dbReference>
<organism evidence="20 21">
    <name type="scientific">Saitoella complicata (strain BCRC 22490 / CBS 7301 / JCM 7358 / NBRC 10748 / NRRL Y-17804)</name>
    <dbReference type="NCBI Taxonomy" id="698492"/>
    <lineage>
        <taxon>Eukaryota</taxon>
        <taxon>Fungi</taxon>
        <taxon>Dikarya</taxon>
        <taxon>Ascomycota</taxon>
        <taxon>Taphrinomycotina</taxon>
        <taxon>Taphrinomycotina incertae sedis</taxon>
        <taxon>Saitoella</taxon>
    </lineage>
</organism>
<keyword evidence="6" id="KW-0285">Flavoprotein</keyword>
<comment type="similarity">
    <text evidence="14">In the N-terminal section; belongs to the cytochrome b5 family.</text>
</comment>
<keyword evidence="9" id="KW-0560">Oxidoreductase</keyword>
<dbReference type="PROSITE" id="PS51349">
    <property type="entry name" value="FMN_HYDROXY_ACID_DH_2"/>
    <property type="match status" value="1"/>
</dbReference>
<dbReference type="SUPFAM" id="SSF51395">
    <property type="entry name" value="FMN-linked oxidoreductases"/>
    <property type="match status" value="1"/>
</dbReference>
<dbReference type="Gene3D" id="3.10.120.10">
    <property type="entry name" value="Cytochrome b5-like heme/steroid binding domain"/>
    <property type="match status" value="1"/>
</dbReference>
<keyword evidence="7" id="KW-0288">FMN</keyword>
<keyword evidence="11" id="KW-0496">Mitochondrion</keyword>
<dbReference type="SUPFAM" id="SSF55856">
    <property type="entry name" value="Cytochrome b5-like heme/steroid binding domain"/>
    <property type="match status" value="1"/>
</dbReference>
<dbReference type="InterPro" id="IPR001199">
    <property type="entry name" value="Cyt_B5-like_heme/steroid-bd"/>
</dbReference>